<evidence type="ECO:0000313" key="5">
    <source>
        <dbReference type="EMBL" id="KAJ8317699.1"/>
    </source>
</evidence>
<accession>A0ABQ9FK81</accession>
<dbReference type="CDD" id="cd06141">
    <property type="entry name" value="WRN_exo"/>
    <property type="match status" value="1"/>
</dbReference>
<dbReference type="PANTHER" id="PTHR13620:SF104">
    <property type="entry name" value="EXONUCLEASE 3'-5' DOMAIN-CONTAINING PROTEIN 2"/>
    <property type="match status" value="1"/>
</dbReference>
<dbReference type="PANTHER" id="PTHR13620">
    <property type="entry name" value="3-5 EXONUCLEASE"/>
    <property type="match status" value="1"/>
</dbReference>
<dbReference type="SMART" id="SM00474">
    <property type="entry name" value="35EXOc"/>
    <property type="match status" value="1"/>
</dbReference>
<name>A0ABQ9FK81_TEGGR</name>
<evidence type="ECO:0000256" key="3">
    <source>
        <dbReference type="ARBA" id="ARBA00022839"/>
    </source>
</evidence>
<sequence length="397" mass="45622">MLGMMTSQIKTLGQTRPKKLKNRGVTIWTLYKILLHWRRKVQVYKRQKNIVVIETAEDWNKFYDNFIVDKDVKVIGFDCEWVFEGHRRHPVSLLQIATQHGDCALIRILNFYPNIPESLKNVLANRRILKVGVAAKDDGQKLLHDFGLEVYGCVDLRFLLNRIRGLYKCKTRGLQGLSQGVLGIKMKKDVKIRCGNWEAQKLSPQQIEYAADDAIIAVDIFTHLILAKMNGKKPNLKDVSDTGLYITETGFWEIAKSMCQGILDVGFKWRSMPLDVTQGTGDLIDDCVAETHTQKERQNLDPKSVQPVVKNPRAYVTRKRPLYYNCSLLAPDGEMLCTCDIRKAEWYIMKGLADKVSDDPLTVKLRFEPSGRPNDELIIIYSIKKTFVWFVEKTILI</sequence>
<dbReference type="InterPro" id="IPR036397">
    <property type="entry name" value="RNaseH_sf"/>
</dbReference>
<keyword evidence="6" id="KW-1185">Reference proteome</keyword>
<dbReference type="Gene3D" id="3.30.420.10">
    <property type="entry name" value="Ribonuclease H-like superfamily/Ribonuclease H"/>
    <property type="match status" value="1"/>
</dbReference>
<proteinExistence type="predicted"/>
<comment type="caution">
    <text evidence="5">The sequence shown here is derived from an EMBL/GenBank/DDBJ whole genome shotgun (WGS) entry which is preliminary data.</text>
</comment>
<dbReference type="Proteomes" id="UP001217089">
    <property type="component" value="Unassembled WGS sequence"/>
</dbReference>
<evidence type="ECO:0000259" key="4">
    <source>
        <dbReference type="SMART" id="SM00474"/>
    </source>
</evidence>
<protein>
    <recommendedName>
        <fullName evidence="4">3'-5' exonuclease domain-containing protein</fullName>
    </recommendedName>
</protein>
<keyword evidence="2" id="KW-0378">Hydrolase</keyword>
<dbReference type="EMBL" id="JARBDR010000246">
    <property type="protein sequence ID" value="KAJ8317699.1"/>
    <property type="molecule type" value="Genomic_DNA"/>
</dbReference>
<dbReference type="InterPro" id="IPR051132">
    <property type="entry name" value="3-5_Exonuclease_domain"/>
</dbReference>
<evidence type="ECO:0000313" key="6">
    <source>
        <dbReference type="Proteomes" id="UP001217089"/>
    </source>
</evidence>
<organism evidence="5 6">
    <name type="scientific">Tegillarca granosa</name>
    <name type="common">Malaysian cockle</name>
    <name type="synonym">Anadara granosa</name>
    <dbReference type="NCBI Taxonomy" id="220873"/>
    <lineage>
        <taxon>Eukaryota</taxon>
        <taxon>Metazoa</taxon>
        <taxon>Spiralia</taxon>
        <taxon>Lophotrochozoa</taxon>
        <taxon>Mollusca</taxon>
        <taxon>Bivalvia</taxon>
        <taxon>Autobranchia</taxon>
        <taxon>Pteriomorphia</taxon>
        <taxon>Arcoida</taxon>
        <taxon>Arcoidea</taxon>
        <taxon>Arcidae</taxon>
        <taxon>Tegillarca</taxon>
    </lineage>
</organism>
<evidence type="ECO:0000256" key="1">
    <source>
        <dbReference type="ARBA" id="ARBA00022722"/>
    </source>
</evidence>
<keyword evidence="1" id="KW-0540">Nuclease</keyword>
<keyword evidence="3" id="KW-0269">Exonuclease</keyword>
<dbReference type="InterPro" id="IPR012337">
    <property type="entry name" value="RNaseH-like_sf"/>
</dbReference>
<dbReference type="SUPFAM" id="SSF53098">
    <property type="entry name" value="Ribonuclease H-like"/>
    <property type="match status" value="1"/>
</dbReference>
<dbReference type="InterPro" id="IPR002562">
    <property type="entry name" value="3'-5'_exonuclease_dom"/>
</dbReference>
<evidence type="ECO:0000256" key="2">
    <source>
        <dbReference type="ARBA" id="ARBA00022801"/>
    </source>
</evidence>
<reference evidence="5 6" key="1">
    <citation type="submission" date="2022-12" db="EMBL/GenBank/DDBJ databases">
        <title>Chromosome-level genome of Tegillarca granosa.</title>
        <authorList>
            <person name="Kim J."/>
        </authorList>
    </citation>
    <scope>NUCLEOTIDE SEQUENCE [LARGE SCALE GENOMIC DNA]</scope>
    <source>
        <strain evidence="5">Teg-2019</strain>
        <tissue evidence="5">Adductor muscle</tissue>
    </source>
</reference>
<feature type="domain" description="3'-5' exonuclease" evidence="4">
    <location>
        <begin position="47"/>
        <end position="231"/>
    </location>
</feature>
<gene>
    <name evidence="5" type="ORF">KUTeg_005603</name>
</gene>
<dbReference type="Pfam" id="PF01612">
    <property type="entry name" value="DNA_pol_A_exo1"/>
    <property type="match status" value="1"/>
</dbReference>